<evidence type="ECO:0000256" key="7">
    <source>
        <dbReference type="ARBA" id="ARBA00023122"/>
    </source>
</evidence>
<dbReference type="GO" id="GO:0016020">
    <property type="term" value="C:membrane"/>
    <property type="evidence" value="ECO:0007669"/>
    <property type="project" value="UniProtKB-SubCell"/>
</dbReference>
<evidence type="ECO:0000256" key="6">
    <source>
        <dbReference type="ARBA" id="ARBA00023065"/>
    </source>
</evidence>
<keyword evidence="5 11" id="KW-1133">Transmembrane helix</keyword>
<dbReference type="CDD" id="cd03685">
    <property type="entry name" value="ClC_6_like"/>
    <property type="match status" value="1"/>
</dbReference>
<feature type="transmembrane region" description="Helical" evidence="11">
    <location>
        <begin position="474"/>
        <end position="496"/>
    </location>
</feature>
<dbReference type="GO" id="GO:0005254">
    <property type="term" value="F:chloride channel activity"/>
    <property type="evidence" value="ECO:0007669"/>
    <property type="project" value="UniProtKB-UniRule"/>
</dbReference>
<dbReference type="EMBL" id="GL883010">
    <property type="protein sequence ID" value="EGG21636.1"/>
    <property type="molecule type" value="Genomic_DNA"/>
</dbReference>
<dbReference type="PANTHER" id="PTHR11689:SF60">
    <property type="entry name" value="CHLORIDE CHANNEL PROTEIN C"/>
    <property type="match status" value="1"/>
</dbReference>
<dbReference type="PRINTS" id="PR00762">
    <property type="entry name" value="CLCHANNEL"/>
</dbReference>
<name>F4PTB4_CACFS</name>
<dbReference type="OrthoDB" id="428525at2759"/>
<dbReference type="RefSeq" id="XP_004359486.1">
    <property type="nucleotide sequence ID" value="XM_004359429.1"/>
</dbReference>
<dbReference type="Proteomes" id="UP000007797">
    <property type="component" value="Unassembled WGS sequence"/>
</dbReference>
<keyword evidence="8 11" id="KW-0472">Membrane</keyword>
<evidence type="ECO:0000256" key="4">
    <source>
        <dbReference type="ARBA" id="ARBA00022737"/>
    </source>
</evidence>
<gene>
    <name evidence="13" type="primary">clcC</name>
    <name evidence="13" type="ORF">DFA_01522</name>
</gene>
<sequence>MGGRFSQPLVSDIYTTNEDEMIGHWRSGAPVTHRRRAHHLTPYDIGMMKNVQSLNFTVRDNLLLRESLEKTTRLSHLQKTFGKWLICLFIGVFVGLIAYILKLSVDKLQGFKFAMVQNFITSDEPAYAFLTFVGINSFYCLLAVLMVIVVGPLASSSGIPEVKGYLNGVKVPSSLGFRPLFGKIVSLIMSYSSGLFIGPEGPMIHIGSAIGAAVSQFRSSTINFYPKIFLQYQNDRDKRDFISVGAASGISAAFGAPIGGVLFSIEEASSFWSRQLTWRTFFCCMIATFTTNFLLQGVGSSPDIHDSGLLTFGFSRLYLYRYSELLCFCGLGIIGGLLGAAFVFFNIHLNKWRRDFIKSNSLIKLIEVMVVIVITSIVCFYSSSLFNCRYQSQIVVEPSVCEDQTNAEMVQFFCPPGMYSEMASLLFTNPDQALRRLYSRTNNIFTLPALVVFTLFYFALSIMSSGLWVAGGLFVPMMMVGAGFGRFIGQLVGLYFNGIDASIYALVGSAAMMAGYCRMTISLVVIMVELTEGTQYLVPIILAVMIAKWVGDFFNESVYEHLMELKHIPFLQSLPPHSKATKKITEVMNRQVVTVPELCTVRALLSTLEGNYHHAYPVTCSLESDNNEYELMFGGARKRAPYRGLVLRNDILVLLKLRIFYRGTSSELLLDTNFGHDRFIQETSKKPPKLNELDLDESDHERIVDLRPYMNSSALTIHDTFSYSEAYKLFRTMGLRHLTVIDVSNFVVGIITRKDLL</sequence>
<dbReference type="Gene3D" id="1.10.3080.10">
    <property type="entry name" value="Clc chloride channel"/>
    <property type="match status" value="1"/>
</dbReference>
<evidence type="ECO:0000256" key="3">
    <source>
        <dbReference type="ARBA" id="ARBA00022692"/>
    </source>
</evidence>
<keyword evidence="9 11" id="KW-0868">Chloride</keyword>
<evidence type="ECO:0000313" key="14">
    <source>
        <dbReference type="Proteomes" id="UP000007797"/>
    </source>
</evidence>
<keyword evidence="2 11" id="KW-0813">Transport</keyword>
<evidence type="ECO:0000259" key="12">
    <source>
        <dbReference type="PROSITE" id="PS51371"/>
    </source>
</evidence>
<dbReference type="Gene3D" id="3.10.580.10">
    <property type="entry name" value="CBS-domain"/>
    <property type="match status" value="1"/>
</dbReference>
<comment type="similarity">
    <text evidence="11">Belongs to the chloride channel (TC 2.A.49) family.</text>
</comment>
<keyword evidence="6 11" id="KW-0406">Ion transport</keyword>
<dbReference type="SUPFAM" id="SSF81340">
    <property type="entry name" value="Clc chloride channel"/>
    <property type="match status" value="1"/>
</dbReference>
<keyword evidence="4" id="KW-0677">Repeat</keyword>
<feature type="transmembrane region" description="Helical" evidence="11">
    <location>
        <begin position="84"/>
        <end position="105"/>
    </location>
</feature>
<evidence type="ECO:0000256" key="5">
    <source>
        <dbReference type="ARBA" id="ARBA00022989"/>
    </source>
</evidence>
<keyword evidence="14" id="KW-1185">Reference proteome</keyword>
<dbReference type="InterPro" id="IPR014743">
    <property type="entry name" value="Cl-channel_core"/>
</dbReference>
<dbReference type="InterPro" id="IPR000644">
    <property type="entry name" value="CBS_dom"/>
</dbReference>
<feature type="transmembrane region" description="Helical" evidence="11">
    <location>
        <begin position="241"/>
        <end position="265"/>
    </location>
</feature>
<dbReference type="InterPro" id="IPR046342">
    <property type="entry name" value="CBS_dom_sf"/>
</dbReference>
<evidence type="ECO:0000256" key="11">
    <source>
        <dbReference type="RuleBase" id="RU361221"/>
    </source>
</evidence>
<dbReference type="STRING" id="1054147.F4PTB4"/>
<evidence type="ECO:0000313" key="13">
    <source>
        <dbReference type="EMBL" id="EGG21636.1"/>
    </source>
</evidence>
<dbReference type="Pfam" id="PF00654">
    <property type="entry name" value="Voltage_CLC"/>
    <property type="match status" value="1"/>
</dbReference>
<dbReference type="PROSITE" id="PS51371">
    <property type="entry name" value="CBS"/>
    <property type="match status" value="1"/>
</dbReference>
<evidence type="ECO:0000256" key="2">
    <source>
        <dbReference type="ARBA" id="ARBA00022448"/>
    </source>
</evidence>
<dbReference type="InterPro" id="IPR001807">
    <property type="entry name" value="ClC"/>
</dbReference>
<evidence type="ECO:0000256" key="8">
    <source>
        <dbReference type="ARBA" id="ARBA00023136"/>
    </source>
</evidence>
<accession>F4PTB4</accession>
<dbReference type="AlphaFoldDB" id="F4PTB4"/>
<keyword evidence="7 10" id="KW-0129">CBS domain</keyword>
<protein>
    <recommendedName>
        <fullName evidence="11">Chloride channel protein</fullName>
    </recommendedName>
</protein>
<proteinExistence type="inferred from homology"/>
<feature type="transmembrane region" description="Helical" evidence="11">
    <location>
        <begin position="125"/>
        <end position="154"/>
    </location>
</feature>
<dbReference type="PANTHER" id="PTHR11689">
    <property type="entry name" value="CHLORIDE CHANNEL PROTEIN CLC FAMILY MEMBER"/>
    <property type="match status" value="1"/>
</dbReference>
<dbReference type="Pfam" id="PF00571">
    <property type="entry name" value="CBS"/>
    <property type="match status" value="2"/>
</dbReference>
<comment type="caution">
    <text evidence="11">Lacks conserved residue(s) required for the propagation of feature annotation.</text>
</comment>
<feature type="domain" description="CBS" evidence="12">
    <location>
        <begin position="710"/>
        <end position="757"/>
    </location>
</feature>
<dbReference type="InterPro" id="IPR051280">
    <property type="entry name" value="Cl-channel/antiporter"/>
</dbReference>
<evidence type="ECO:0000256" key="1">
    <source>
        <dbReference type="ARBA" id="ARBA00004141"/>
    </source>
</evidence>
<reference evidence="14" key="1">
    <citation type="journal article" date="2011" name="Genome Res.">
        <title>Phylogeny-wide analysis of social amoeba genomes highlights ancient origins for complex intercellular communication.</title>
        <authorList>
            <person name="Heidel A.J."/>
            <person name="Lawal H.M."/>
            <person name="Felder M."/>
            <person name="Schilde C."/>
            <person name="Helps N.R."/>
            <person name="Tunggal B."/>
            <person name="Rivero F."/>
            <person name="John U."/>
            <person name="Schleicher M."/>
            <person name="Eichinger L."/>
            <person name="Platzer M."/>
            <person name="Noegel A.A."/>
            <person name="Schaap P."/>
            <person name="Gloeckner G."/>
        </authorList>
    </citation>
    <scope>NUCLEOTIDE SEQUENCE [LARGE SCALE GENOMIC DNA]</scope>
    <source>
        <strain evidence="14">SH3</strain>
    </source>
</reference>
<organism evidence="13 14">
    <name type="scientific">Cavenderia fasciculata</name>
    <name type="common">Slime mold</name>
    <name type="synonym">Dictyostelium fasciculatum</name>
    <dbReference type="NCBI Taxonomy" id="261658"/>
    <lineage>
        <taxon>Eukaryota</taxon>
        <taxon>Amoebozoa</taxon>
        <taxon>Evosea</taxon>
        <taxon>Eumycetozoa</taxon>
        <taxon>Dictyostelia</taxon>
        <taxon>Acytosteliales</taxon>
        <taxon>Cavenderiaceae</taxon>
        <taxon>Cavenderia</taxon>
    </lineage>
</organism>
<comment type="subcellular location">
    <subcellularLocation>
        <location evidence="1 11">Membrane</location>
        <topology evidence="1 11">Multi-pass membrane protein</topology>
    </subcellularLocation>
</comment>
<dbReference type="SUPFAM" id="SSF54631">
    <property type="entry name" value="CBS-domain pair"/>
    <property type="match status" value="1"/>
</dbReference>
<dbReference type="GeneID" id="14874050"/>
<dbReference type="OMA" id="FMHEHIH"/>
<feature type="transmembrane region" description="Helical" evidence="11">
    <location>
        <begin position="361"/>
        <end position="381"/>
    </location>
</feature>
<feature type="transmembrane region" description="Helical" evidence="11">
    <location>
        <begin position="325"/>
        <end position="349"/>
    </location>
</feature>
<feature type="transmembrane region" description="Helical" evidence="11">
    <location>
        <begin position="444"/>
        <end position="468"/>
    </location>
</feature>
<feature type="transmembrane region" description="Helical" evidence="11">
    <location>
        <begin position="503"/>
        <end position="528"/>
    </location>
</feature>
<evidence type="ECO:0000256" key="9">
    <source>
        <dbReference type="ARBA" id="ARBA00023214"/>
    </source>
</evidence>
<feature type="transmembrane region" description="Helical" evidence="11">
    <location>
        <begin position="277"/>
        <end position="295"/>
    </location>
</feature>
<keyword evidence="3 11" id="KW-0812">Transmembrane</keyword>
<evidence type="ECO:0000256" key="10">
    <source>
        <dbReference type="PROSITE-ProRule" id="PRU00703"/>
    </source>
</evidence>
<dbReference type="KEGG" id="dfa:DFA_01522"/>